<dbReference type="SMART" id="SM00346">
    <property type="entry name" value="HTH_ICLR"/>
    <property type="match status" value="1"/>
</dbReference>
<name>A0A4P6KFE8_9MICO</name>
<evidence type="ECO:0000259" key="4">
    <source>
        <dbReference type="PROSITE" id="PS51077"/>
    </source>
</evidence>
<evidence type="ECO:0000259" key="5">
    <source>
        <dbReference type="PROSITE" id="PS51078"/>
    </source>
</evidence>
<gene>
    <name evidence="6" type="ORF">EVS81_09095</name>
</gene>
<evidence type="ECO:0000313" key="7">
    <source>
        <dbReference type="Proteomes" id="UP000289260"/>
    </source>
</evidence>
<keyword evidence="2" id="KW-0238">DNA-binding</keyword>
<dbReference type="PROSITE" id="PS51077">
    <property type="entry name" value="HTH_ICLR"/>
    <property type="match status" value="1"/>
</dbReference>
<dbReference type="GO" id="GO:0045892">
    <property type="term" value="P:negative regulation of DNA-templated transcription"/>
    <property type="evidence" value="ECO:0007669"/>
    <property type="project" value="TreeGrafter"/>
</dbReference>
<dbReference type="PROSITE" id="PS51078">
    <property type="entry name" value="ICLR_ED"/>
    <property type="match status" value="1"/>
</dbReference>
<dbReference type="InterPro" id="IPR005471">
    <property type="entry name" value="Tscrpt_reg_IclR_N"/>
</dbReference>
<organism evidence="6 7">
    <name type="scientific">Leucobacter triazinivorans</name>
    <dbReference type="NCBI Taxonomy" id="1784719"/>
    <lineage>
        <taxon>Bacteria</taxon>
        <taxon>Bacillati</taxon>
        <taxon>Actinomycetota</taxon>
        <taxon>Actinomycetes</taxon>
        <taxon>Micrococcales</taxon>
        <taxon>Microbacteriaceae</taxon>
        <taxon>Leucobacter</taxon>
    </lineage>
</organism>
<keyword evidence="3" id="KW-0804">Transcription</keyword>
<feature type="domain" description="IclR-ED" evidence="5">
    <location>
        <begin position="81"/>
        <end position="284"/>
    </location>
</feature>
<dbReference type="OrthoDB" id="4924204at2"/>
<dbReference type="Pfam" id="PF01614">
    <property type="entry name" value="IclR_C"/>
    <property type="match status" value="1"/>
</dbReference>
<dbReference type="PANTHER" id="PTHR30136:SF24">
    <property type="entry name" value="HTH-TYPE TRANSCRIPTIONAL REPRESSOR ALLR"/>
    <property type="match status" value="1"/>
</dbReference>
<evidence type="ECO:0000256" key="2">
    <source>
        <dbReference type="ARBA" id="ARBA00023125"/>
    </source>
</evidence>
<evidence type="ECO:0000256" key="1">
    <source>
        <dbReference type="ARBA" id="ARBA00023015"/>
    </source>
</evidence>
<dbReference type="Gene3D" id="3.30.450.40">
    <property type="match status" value="1"/>
</dbReference>
<dbReference type="InterPro" id="IPR036390">
    <property type="entry name" value="WH_DNA-bd_sf"/>
</dbReference>
<dbReference type="Gene3D" id="1.10.10.10">
    <property type="entry name" value="Winged helix-like DNA-binding domain superfamily/Winged helix DNA-binding domain"/>
    <property type="match status" value="1"/>
</dbReference>
<dbReference type="InterPro" id="IPR050707">
    <property type="entry name" value="HTH_MetabolicPath_Reg"/>
</dbReference>
<dbReference type="Proteomes" id="UP000289260">
    <property type="component" value="Chromosome"/>
</dbReference>
<evidence type="ECO:0000313" key="6">
    <source>
        <dbReference type="EMBL" id="QBE48973.1"/>
    </source>
</evidence>
<dbReference type="InterPro" id="IPR014757">
    <property type="entry name" value="Tscrpt_reg_IclR_C"/>
</dbReference>
<sequence length="288" mass="30745">MTPPTSAASPRRNSSGLTRDIEILELLGSPESFRSAGLGVTQVAQSLGRDKAVVSRALTTLAEAGLVERDEASLRYLPGARLYALAAYSAPSAIVHASRAHLRRLTQLTRETSHLCVLRGGNVLTLLSELSSHEVRTTGWAGITTAAWRTPSGRVLLSDWDEASLTHWYRDHGRDHALVGVLNPDAEPLGFPLLETPPPGTAPVADLESLLVELSHIRERGYATSDEELEIGVVAASAPVVDFTGRIVAAINVSAPKVRIGHRLDALGVYVARAARELSQHLGAPATE</sequence>
<feature type="domain" description="HTH iclR-type" evidence="4">
    <location>
        <begin position="14"/>
        <end position="80"/>
    </location>
</feature>
<dbReference type="PANTHER" id="PTHR30136">
    <property type="entry name" value="HELIX-TURN-HELIX TRANSCRIPTIONAL REGULATOR, ICLR FAMILY"/>
    <property type="match status" value="1"/>
</dbReference>
<dbReference type="Pfam" id="PF09339">
    <property type="entry name" value="HTH_IclR"/>
    <property type="match status" value="1"/>
</dbReference>
<dbReference type="KEGG" id="ltr:EVS81_09095"/>
<accession>A0A4P6KFE8</accession>
<protein>
    <submittedName>
        <fullName evidence="6">IclR family transcriptional regulator</fullName>
    </submittedName>
</protein>
<dbReference type="SUPFAM" id="SSF55781">
    <property type="entry name" value="GAF domain-like"/>
    <property type="match status" value="1"/>
</dbReference>
<proteinExistence type="predicted"/>
<reference evidence="6 7" key="1">
    <citation type="submission" date="2019-02" db="EMBL/GenBank/DDBJ databases">
        <authorList>
            <person name="Sun L."/>
            <person name="Pan D."/>
            <person name="Wu X."/>
        </authorList>
    </citation>
    <scope>NUCLEOTIDE SEQUENCE [LARGE SCALE GENOMIC DNA]</scope>
    <source>
        <strain evidence="6 7">JW-1</strain>
    </source>
</reference>
<dbReference type="SUPFAM" id="SSF46785">
    <property type="entry name" value="Winged helix' DNA-binding domain"/>
    <property type="match status" value="1"/>
</dbReference>
<keyword evidence="1" id="KW-0805">Transcription regulation</keyword>
<dbReference type="GO" id="GO:0003677">
    <property type="term" value="F:DNA binding"/>
    <property type="evidence" value="ECO:0007669"/>
    <property type="project" value="UniProtKB-KW"/>
</dbReference>
<dbReference type="InterPro" id="IPR036388">
    <property type="entry name" value="WH-like_DNA-bd_sf"/>
</dbReference>
<dbReference type="EMBL" id="CP035806">
    <property type="protein sequence ID" value="QBE48973.1"/>
    <property type="molecule type" value="Genomic_DNA"/>
</dbReference>
<dbReference type="RefSeq" id="WP_130110107.1">
    <property type="nucleotide sequence ID" value="NZ_CP035806.1"/>
</dbReference>
<dbReference type="InterPro" id="IPR029016">
    <property type="entry name" value="GAF-like_dom_sf"/>
</dbReference>
<keyword evidence="7" id="KW-1185">Reference proteome</keyword>
<dbReference type="GO" id="GO:0003700">
    <property type="term" value="F:DNA-binding transcription factor activity"/>
    <property type="evidence" value="ECO:0007669"/>
    <property type="project" value="TreeGrafter"/>
</dbReference>
<evidence type="ECO:0000256" key="3">
    <source>
        <dbReference type="ARBA" id="ARBA00023163"/>
    </source>
</evidence>
<dbReference type="AlphaFoldDB" id="A0A4P6KFE8"/>